<dbReference type="NCBIfam" id="TIGR02359">
    <property type="entry name" value="thiW"/>
    <property type="match status" value="1"/>
</dbReference>
<dbReference type="RefSeq" id="WP_006903213.1">
    <property type="nucleotide sequence ID" value="NZ_JH976535.1"/>
</dbReference>
<keyword evidence="2" id="KW-1133">Transmembrane helix</keyword>
<gene>
    <name evidence="3" type="ORF">ThesuDRAFT_00943</name>
</gene>
<name>K6Q1Y7_9FIRM</name>
<comment type="caution">
    <text evidence="3">The sequence shown here is derived from an EMBL/GenBank/DDBJ whole genome shotgun (WGS) entry which is preliminary data.</text>
</comment>
<evidence type="ECO:0000256" key="2">
    <source>
        <dbReference type="SAM" id="Phobius"/>
    </source>
</evidence>
<dbReference type="InterPro" id="IPR012652">
    <property type="entry name" value="ThiW"/>
</dbReference>
<dbReference type="Pfam" id="PF09512">
    <property type="entry name" value="ThiW"/>
    <property type="match status" value="1"/>
</dbReference>
<dbReference type="EMBL" id="AENY02000002">
    <property type="protein sequence ID" value="EKP95203.1"/>
    <property type="molecule type" value="Genomic_DNA"/>
</dbReference>
<feature type="transmembrane region" description="Helical" evidence="2">
    <location>
        <begin position="75"/>
        <end position="98"/>
    </location>
</feature>
<dbReference type="Gene3D" id="1.10.1760.20">
    <property type="match status" value="1"/>
</dbReference>
<feature type="transmembrane region" description="Helical" evidence="2">
    <location>
        <begin position="16"/>
        <end position="37"/>
    </location>
</feature>
<dbReference type="OrthoDB" id="5516776at2"/>
<keyword evidence="2" id="KW-0472">Membrane</keyword>
<reference evidence="3" key="1">
    <citation type="submission" date="2010-10" db="EMBL/GenBank/DDBJ databases">
        <authorList>
            <consortium name="US DOE Joint Genome Institute (JGI-PGF)"/>
            <person name="Lucas S."/>
            <person name="Copeland A."/>
            <person name="Lapidus A."/>
            <person name="Bruce D."/>
            <person name="Goodwin L."/>
            <person name="Pitluck S."/>
            <person name="Kyrpides N."/>
            <person name="Mavromatis K."/>
            <person name="Detter J.C."/>
            <person name="Han C."/>
            <person name="Land M."/>
            <person name="Hauser L."/>
            <person name="Markowitz V."/>
            <person name="Cheng J.-F."/>
            <person name="Hugenholtz P."/>
            <person name="Woyke T."/>
            <person name="Wu D."/>
            <person name="Pukall R."/>
            <person name="Wahrenburg C."/>
            <person name="Brambilla E."/>
            <person name="Klenk H.-P."/>
            <person name="Eisen J.A."/>
        </authorList>
    </citation>
    <scope>NUCLEOTIDE SEQUENCE [LARGE SCALE GENOMIC DNA]</scope>
    <source>
        <strain evidence="3">DSM 13965</strain>
    </source>
</reference>
<feature type="transmembrane region" description="Helical" evidence="2">
    <location>
        <begin position="105"/>
        <end position="126"/>
    </location>
</feature>
<keyword evidence="4" id="KW-1185">Reference proteome</keyword>
<evidence type="ECO:0000313" key="3">
    <source>
        <dbReference type="EMBL" id="EKP95203.1"/>
    </source>
</evidence>
<dbReference type="eggNOG" id="COG4732">
    <property type="taxonomic scope" value="Bacteria"/>
</dbReference>
<evidence type="ECO:0000256" key="1">
    <source>
        <dbReference type="SAM" id="MobiDB-lite"/>
    </source>
</evidence>
<reference evidence="3" key="2">
    <citation type="submission" date="2012-10" db="EMBL/GenBank/DDBJ databases">
        <title>Improved high-quality draft of Thermaerobacter subterraneus C21, DSM 13965.</title>
        <authorList>
            <consortium name="DOE Joint Genome Institute"/>
            <person name="Eisen J."/>
            <person name="Huntemann M."/>
            <person name="Wei C.-L."/>
            <person name="Han J."/>
            <person name="Detter J.C."/>
            <person name="Han C."/>
            <person name="Tapia R."/>
            <person name="Chen A."/>
            <person name="Kyrpides N."/>
            <person name="Mavromatis K."/>
            <person name="Markowitz V."/>
            <person name="Szeto E."/>
            <person name="Ivanova N."/>
            <person name="Mikhailova N."/>
            <person name="Ovchinnikova G."/>
            <person name="Pagani I."/>
            <person name="Pati A."/>
            <person name="Goodwin L."/>
            <person name="Nordberg H.P."/>
            <person name="Cantor M.N."/>
            <person name="Hua S.X."/>
            <person name="Woyke T."/>
            <person name="Eisen J."/>
            <person name="Klenk H.-P."/>
        </authorList>
    </citation>
    <scope>NUCLEOTIDE SEQUENCE [LARGE SCALE GENOMIC DNA]</scope>
    <source>
        <strain evidence="3">DSM 13965</strain>
    </source>
</reference>
<dbReference type="STRING" id="867903.ThesuDRAFT_00943"/>
<dbReference type="HOGENOM" id="CLU_100509_0_1_9"/>
<proteinExistence type="predicted"/>
<accession>K6Q1Y7</accession>
<sequence>MTAPQPGAPPHRTRRLVRAAMLIALGTVLAGMIRVPVGVATATPVQHAVNVLAAAWFGPAGAVTVALLISLLRNLLGLGTLLAFPGSLFGAALAGLAYRAARRPAAAMAGEVVGTGLLGGLAAFPVARWLLGQAEAAWFFYVVPFTVSSLLGALVGGLLLRWLPAPAPEGDGGPVPGPGPGSSQSPPSSRR</sequence>
<feature type="transmembrane region" description="Helical" evidence="2">
    <location>
        <begin position="138"/>
        <end position="160"/>
    </location>
</feature>
<organism evidence="3 4">
    <name type="scientific">Thermaerobacter subterraneus DSM 13965</name>
    <dbReference type="NCBI Taxonomy" id="867903"/>
    <lineage>
        <taxon>Bacteria</taxon>
        <taxon>Bacillati</taxon>
        <taxon>Bacillota</taxon>
        <taxon>Clostridia</taxon>
        <taxon>Eubacteriales</taxon>
        <taxon>Clostridiales Family XVII. Incertae Sedis</taxon>
        <taxon>Thermaerobacter</taxon>
    </lineage>
</organism>
<feature type="compositionally biased region" description="Low complexity" evidence="1">
    <location>
        <begin position="181"/>
        <end position="191"/>
    </location>
</feature>
<feature type="region of interest" description="Disordered" evidence="1">
    <location>
        <begin position="169"/>
        <end position="191"/>
    </location>
</feature>
<evidence type="ECO:0000313" key="4">
    <source>
        <dbReference type="Proteomes" id="UP000005710"/>
    </source>
</evidence>
<dbReference type="AlphaFoldDB" id="K6Q1Y7"/>
<feature type="transmembrane region" description="Helical" evidence="2">
    <location>
        <begin position="49"/>
        <end position="69"/>
    </location>
</feature>
<protein>
    <submittedName>
        <fullName evidence="3">ThiW protein</fullName>
    </submittedName>
</protein>
<keyword evidence="2" id="KW-0812">Transmembrane</keyword>
<dbReference type="Proteomes" id="UP000005710">
    <property type="component" value="Unassembled WGS sequence"/>
</dbReference>